<dbReference type="GO" id="GO:0030154">
    <property type="term" value="P:cell differentiation"/>
    <property type="evidence" value="ECO:0007669"/>
    <property type="project" value="InterPro"/>
</dbReference>
<feature type="non-terminal residue" evidence="6">
    <location>
        <position position="1"/>
    </location>
</feature>
<dbReference type="InterPro" id="IPR009079">
    <property type="entry name" value="4_helix_cytokine-like_core"/>
</dbReference>
<sequence length="65" mass="7437">RSEFNKEACLIKVINNLQEFGGYLQFMEDEMTEKKSRTEVLKVTTAELTESLNNLMKVADPVPTL</sequence>
<organism evidence="6">
    <name type="scientific">Antechinomys laniger</name>
    <name type="common">Eastern jerboa marsupial</name>
    <dbReference type="NCBI Taxonomy" id="60701"/>
    <lineage>
        <taxon>Eukaryota</taxon>
        <taxon>Metazoa</taxon>
        <taxon>Chordata</taxon>
        <taxon>Craniata</taxon>
        <taxon>Vertebrata</taxon>
        <taxon>Euteleostomi</taxon>
        <taxon>Mammalia</taxon>
        <taxon>Metatheria</taxon>
        <taxon>Dasyuromorphia</taxon>
        <taxon>Dasyuridae</taxon>
        <taxon>Antechinomys</taxon>
    </lineage>
</organism>
<dbReference type="PANTHER" id="PTHR48494:SF1">
    <property type="entry name" value="INTERLEUKIN-6"/>
    <property type="match status" value="1"/>
</dbReference>
<name>A0A1C3MW06_ANTLA</name>
<dbReference type="PANTHER" id="PTHR48494">
    <property type="entry name" value="INTERLEUKIN-6"/>
    <property type="match status" value="1"/>
</dbReference>
<comment type="subunit">
    <text evidence="5">Component of a hexamer of two molecules each of IL6, IL6R and IL6ST; first binds to IL6R to associate with the signaling subunit IL6ST. Interacts with IL6R (via the N-terminal ectodomain); this interaction may be affected by IL6R-binding with SORL1, hence decreasing IL6 cis signaling. Interacts with SORL1 (via the N-terminal ectodomain); this interaction leads to IL6 internalization and lysosomal degradation. May form a trimeric complex with the soluble SORL1 ectodomain and soluble IL6R receptor; this interaction might stabilize circulating IL6, hence promoting IL6 trans signaling.</text>
</comment>
<dbReference type="Gene3D" id="1.20.1250.10">
    <property type="match status" value="1"/>
</dbReference>
<dbReference type="GO" id="GO:0051240">
    <property type="term" value="P:positive regulation of multicellular organismal process"/>
    <property type="evidence" value="ECO:0007669"/>
    <property type="project" value="UniProtKB-ARBA"/>
</dbReference>
<protein>
    <recommendedName>
        <fullName evidence="2">Interleukin-6</fullName>
    </recommendedName>
</protein>
<dbReference type="GO" id="GO:0005615">
    <property type="term" value="C:extracellular space"/>
    <property type="evidence" value="ECO:0007669"/>
    <property type="project" value="InterPro"/>
</dbReference>
<gene>
    <name evidence="6" type="primary">IL6</name>
</gene>
<dbReference type="Pfam" id="PF00489">
    <property type="entry name" value="IL6"/>
    <property type="match status" value="1"/>
</dbReference>
<keyword evidence="3" id="KW-0011">Acute phase</keyword>
<dbReference type="AlphaFoldDB" id="A0A1C3MW06"/>
<dbReference type="GO" id="GO:0046427">
    <property type="term" value="P:positive regulation of receptor signaling pathway via JAK-STAT"/>
    <property type="evidence" value="ECO:0007669"/>
    <property type="project" value="TreeGrafter"/>
</dbReference>
<reference evidence="6" key="2">
    <citation type="submission" date="2016-06" db="EMBL/GenBank/DDBJ databases">
        <authorList>
            <person name="Kjaerup R.B."/>
            <person name="Dalgaard T.S."/>
            <person name="Juul-Madsen H.R."/>
        </authorList>
    </citation>
    <scope>NUCLEOTIDE SEQUENCE</scope>
    <source>
        <tissue evidence="6">Spleen</tissue>
    </source>
</reference>
<evidence type="ECO:0000313" key="6">
    <source>
        <dbReference type="EMBL" id="SBV08758.1"/>
    </source>
</evidence>
<accession>A0A1C3MW06</accession>
<proteinExistence type="evidence at transcript level"/>
<dbReference type="InterPro" id="IPR003574">
    <property type="entry name" value="IL-6-like"/>
</dbReference>
<dbReference type="GO" id="GO:0006953">
    <property type="term" value="P:acute-phase response"/>
    <property type="evidence" value="ECO:0007669"/>
    <property type="project" value="UniProtKB-KW"/>
</dbReference>
<dbReference type="GO" id="GO:0005138">
    <property type="term" value="F:interleukin-6 receptor binding"/>
    <property type="evidence" value="ECO:0007669"/>
    <property type="project" value="InterPro"/>
</dbReference>
<reference evidence="6" key="1">
    <citation type="journal article" date="2016" name="Dev. Comp. Immunol.">
        <title>Identification of the mRNA encoding interleukin-6 and its receptor, interleukin-6 receptor a, in five marsupial species.</title>
        <authorList>
            <person name="Borthwick C.R."/>
            <person name="Young L.J."/>
            <person name="McAllan B.M."/>
            <person name="Old J.M."/>
        </authorList>
    </citation>
    <scope>NUCLEOTIDE SEQUENCE</scope>
    <source>
        <tissue evidence="6">Spleen</tissue>
    </source>
</reference>
<evidence type="ECO:0000256" key="2">
    <source>
        <dbReference type="ARBA" id="ARBA00019464"/>
    </source>
</evidence>
<evidence type="ECO:0000256" key="3">
    <source>
        <dbReference type="ARBA" id="ARBA00022486"/>
    </source>
</evidence>
<dbReference type="EMBL" id="LT596678">
    <property type="protein sequence ID" value="SBV08758.1"/>
    <property type="molecule type" value="mRNA"/>
</dbReference>
<evidence type="ECO:0000256" key="4">
    <source>
        <dbReference type="ARBA" id="ARBA00023441"/>
    </source>
</evidence>
<evidence type="ECO:0000256" key="1">
    <source>
        <dbReference type="ARBA" id="ARBA00007432"/>
    </source>
</evidence>
<evidence type="ECO:0000256" key="5">
    <source>
        <dbReference type="ARBA" id="ARBA00023468"/>
    </source>
</evidence>
<comment type="similarity">
    <text evidence="1">Belongs to the IL-6 superfamily.</text>
</comment>
<comment type="function">
    <text evidence="4">Cytokine with a wide variety of biological functions in immunity, tissue regeneration, and metabolism. Binds to IL6R, then the complex associates to the signaling subunit IL6ST/gp130 to trigger the intracellular IL6-signaling pathway. The interaction with the membrane-bound IL6R and IL6ST stimulates 'classic signaling', whereas the binding of IL6 and soluble IL6R to IL6ST stimulates 'trans-signaling'. Alternatively, 'cluster signaling' occurs when membrane-bound IL6:IL6R complexes on transmitter cells activate IL6ST receptors on neighboring receiver cells.</text>
</comment>
<feature type="non-terminal residue" evidence="6">
    <location>
        <position position="65"/>
    </location>
</feature>
<dbReference type="SUPFAM" id="SSF47266">
    <property type="entry name" value="4-helical cytokines"/>
    <property type="match status" value="1"/>
</dbReference>
<dbReference type="GO" id="GO:0005896">
    <property type="term" value="C:interleukin-6 receptor complex"/>
    <property type="evidence" value="ECO:0007669"/>
    <property type="project" value="TreeGrafter"/>
</dbReference>